<evidence type="ECO:0000313" key="5">
    <source>
        <dbReference type="Proteomes" id="UP000297966"/>
    </source>
</evidence>
<sequence>MPRNGLHFVALTVLCVLAATSASSQEDQVRTDPLDRDRLSVGSGTQGAVRIVSTSDTVEVKGLLGEWHRLHPDIRVDYIHQSSLEVYEDVVKCREQGQCADIAWSSAMDLQVKLVNDGYAQPFSPTEPDRIPDWAIWRKQAFGITAEPIALVYNKRLVPTEDVPRTRADLLKLLTTKRSIYQGKVASYDAELSGTGFLFFSNDVQITPNTWNLIRGLGQDGVRLYTFSHTILDRVASGEHLLAYNMIASYALERAKDDPSIGVTLFTDYTALITRIAIIPKNAPHPAEAALFMDFLLSRNGQQQLAARSFGTVRSDLPAGLRATVSEDTLRPIRVGPDLLANLDQSKRKAFFREWRRALDGR</sequence>
<dbReference type="GO" id="GO:0030288">
    <property type="term" value="C:outer membrane-bounded periplasmic space"/>
    <property type="evidence" value="ECO:0007669"/>
    <property type="project" value="TreeGrafter"/>
</dbReference>
<proteinExistence type="predicted"/>
<dbReference type="Pfam" id="PF01547">
    <property type="entry name" value="SBP_bac_1"/>
    <property type="match status" value="1"/>
</dbReference>
<evidence type="ECO:0000313" key="4">
    <source>
        <dbReference type="EMBL" id="TFV51265.1"/>
    </source>
</evidence>
<comment type="caution">
    <text evidence="4">The sequence shown here is derived from an EMBL/GenBank/DDBJ whole genome shotgun (WGS) entry which is preliminary data.</text>
</comment>
<dbReference type="OrthoDB" id="8673316at2"/>
<feature type="chain" id="PRO_5021256693" evidence="3">
    <location>
        <begin position="25"/>
        <end position="362"/>
    </location>
</feature>
<dbReference type="SUPFAM" id="SSF53850">
    <property type="entry name" value="Periplasmic binding protein-like II"/>
    <property type="match status" value="1"/>
</dbReference>
<evidence type="ECO:0000256" key="2">
    <source>
        <dbReference type="ARBA" id="ARBA00022764"/>
    </source>
</evidence>
<dbReference type="EMBL" id="SPQT01000001">
    <property type="protein sequence ID" value="TFV51265.1"/>
    <property type="molecule type" value="Genomic_DNA"/>
</dbReference>
<feature type="signal peptide" evidence="3">
    <location>
        <begin position="1"/>
        <end position="24"/>
    </location>
</feature>
<keyword evidence="1 3" id="KW-0732">Signal</keyword>
<gene>
    <name evidence="4" type="ORF">E4K65_04115</name>
</gene>
<dbReference type="AlphaFoldDB" id="A0A4Y9M8B8"/>
<dbReference type="PANTHER" id="PTHR30006:SF25">
    <property type="entry name" value="PHOSPHOGLYCERATE TRANSPORT REGULATORY PROTEIN PGTC"/>
    <property type="match status" value="1"/>
</dbReference>
<dbReference type="PANTHER" id="PTHR30006">
    <property type="entry name" value="THIAMINE-BINDING PERIPLASMIC PROTEIN-RELATED"/>
    <property type="match status" value="1"/>
</dbReference>
<evidence type="ECO:0000256" key="3">
    <source>
        <dbReference type="SAM" id="SignalP"/>
    </source>
</evidence>
<dbReference type="Gene3D" id="3.40.190.10">
    <property type="entry name" value="Periplasmic binding protein-like II"/>
    <property type="match status" value="2"/>
</dbReference>
<accession>A0A4Y9M8B8</accession>
<evidence type="ECO:0000256" key="1">
    <source>
        <dbReference type="ARBA" id="ARBA00022729"/>
    </source>
</evidence>
<name>A0A4Y9M8B8_9BRAD</name>
<reference evidence="4 5" key="1">
    <citation type="submission" date="2019-03" db="EMBL/GenBank/DDBJ databases">
        <title>Bradyrhizobium diversity isolated from nodules of Chamaecrista fasciculata.</title>
        <authorList>
            <person name="Klepa M.S."/>
            <person name="Urquiaga M.O."/>
            <person name="Hungria M."/>
            <person name="Delamuta J.R."/>
        </authorList>
    </citation>
    <scope>NUCLEOTIDE SEQUENCE [LARGE SCALE GENOMIC DNA]</scope>
    <source>
        <strain evidence="4 5">CNPSo 3448</strain>
    </source>
</reference>
<dbReference type="Proteomes" id="UP000297966">
    <property type="component" value="Unassembled WGS sequence"/>
</dbReference>
<organism evidence="4 5">
    <name type="scientific">Bradyrhizobium niftali</name>
    <dbReference type="NCBI Taxonomy" id="2560055"/>
    <lineage>
        <taxon>Bacteria</taxon>
        <taxon>Pseudomonadati</taxon>
        <taxon>Pseudomonadota</taxon>
        <taxon>Alphaproteobacteria</taxon>
        <taxon>Hyphomicrobiales</taxon>
        <taxon>Nitrobacteraceae</taxon>
        <taxon>Bradyrhizobium</taxon>
    </lineage>
</organism>
<keyword evidence="2" id="KW-0574">Periplasm</keyword>
<protein>
    <submittedName>
        <fullName evidence="4">ABC transporter substrate-binding protein</fullName>
    </submittedName>
</protein>
<keyword evidence="5" id="KW-1185">Reference proteome</keyword>
<dbReference type="InterPro" id="IPR006059">
    <property type="entry name" value="SBP"/>
</dbReference>